<accession>A0A542YUV1</accession>
<evidence type="ECO:0000259" key="2">
    <source>
        <dbReference type="Pfam" id="PF13699"/>
    </source>
</evidence>
<proteinExistence type="predicted"/>
<feature type="compositionally biased region" description="Low complexity" evidence="1">
    <location>
        <begin position="180"/>
        <end position="190"/>
    </location>
</feature>
<dbReference type="EMBL" id="VFOP01000001">
    <property type="protein sequence ID" value="TQL51865.1"/>
    <property type="molecule type" value="Genomic_DNA"/>
</dbReference>
<dbReference type="OrthoDB" id="9153660at2"/>
<feature type="domain" description="eCIS core" evidence="2">
    <location>
        <begin position="78"/>
        <end position="155"/>
    </location>
</feature>
<feature type="region of interest" description="Disordered" evidence="1">
    <location>
        <begin position="154"/>
        <end position="173"/>
    </location>
</feature>
<dbReference type="AlphaFoldDB" id="A0A542YUV1"/>
<feature type="compositionally biased region" description="Basic and acidic residues" evidence="1">
    <location>
        <begin position="1"/>
        <end position="22"/>
    </location>
</feature>
<evidence type="ECO:0000313" key="3">
    <source>
        <dbReference type="EMBL" id="TQL51865.1"/>
    </source>
</evidence>
<dbReference type="RefSeq" id="WP_141785818.1">
    <property type="nucleotide sequence ID" value="NZ_BAAAIK010000001.1"/>
</dbReference>
<feature type="compositionally biased region" description="Acidic residues" evidence="1">
    <location>
        <begin position="235"/>
        <end position="245"/>
    </location>
</feature>
<organism evidence="3 4">
    <name type="scientific">Ornithinicoccus hortensis</name>
    <dbReference type="NCBI Taxonomy" id="82346"/>
    <lineage>
        <taxon>Bacteria</taxon>
        <taxon>Bacillati</taxon>
        <taxon>Actinomycetota</taxon>
        <taxon>Actinomycetes</taxon>
        <taxon>Micrococcales</taxon>
        <taxon>Intrasporangiaceae</taxon>
        <taxon>Ornithinicoccus</taxon>
    </lineage>
</organism>
<feature type="compositionally biased region" description="Polar residues" evidence="1">
    <location>
        <begin position="198"/>
        <end position="209"/>
    </location>
</feature>
<protein>
    <submittedName>
        <fullName evidence="3">Uncharacterized protein DUF4157</fullName>
    </submittedName>
</protein>
<evidence type="ECO:0000313" key="4">
    <source>
        <dbReference type="Proteomes" id="UP000319516"/>
    </source>
</evidence>
<feature type="region of interest" description="Disordered" evidence="1">
    <location>
        <begin position="58"/>
        <end position="80"/>
    </location>
</feature>
<dbReference type="Proteomes" id="UP000319516">
    <property type="component" value="Unassembled WGS sequence"/>
</dbReference>
<dbReference type="Pfam" id="PF13699">
    <property type="entry name" value="eCIS_core"/>
    <property type="match status" value="1"/>
</dbReference>
<feature type="region of interest" description="Disordered" evidence="1">
    <location>
        <begin position="178"/>
        <end position="245"/>
    </location>
</feature>
<name>A0A542YUV1_9MICO</name>
<gene>
    <name evidence="3" type="ORF">FB467_3032</name>
</gene>
<reference evidence="3 4" key="1">
    <citation type="submission" date="2019-06" db="EMBL/GenBank/DDBJ databases">
        <title>Sequencing the genomes of 1000 actinobacteria strains.</title>
        <authorList>
            <person name="Klenk H.-P."/>
        </authorList>
    </citation>
    <scope>NUCLEOTIDE SEQUENCE [LARGE SCALE GENOMIC DNA]</scope>
    <source>
        <strain evidence="3 4">DSM 12335</strain>
    </source>
</reference>
<evidence type="ECO:0000256" key="1">
    <source>
        <dbReference type="SAM" id="MobiDB-lite"/>
    </source>
</evidence>
<sequence length="245" mass="25755">MRDHGHDVEDTSLRPKSARIEEEPTGAAAHAAVAGRTDVLSPADLVGLQRAAGNAGVTSVLEEERSPVHDVINSPGRPLEEPVRADMESRLGHDFSDVRVHDDGAAHASAASVNAHAYTVGSHVVFQRDAYDPSSSAGQHTLAHELTHVVQQRSGPVDGTSAGGGIAVSDPGDRFEREAAATAERAMSAPAHEHTAAGPSSVQRATTEPTLGIQRQEGEEEEEPVQAMAVQREEAPEEEAEEPTG</sequence>
<keyword evidence="4" id="KW-1185">Reference proteome</keyword>
<dbReference type="InterPro" id="IPR025295">
    <property type="entry name" value="eCIS_core_dom"/>
</dbReference>
<feature type="region of interest" description="Disordered" evidence="1">
    <location>
        <begin position="1"/>
        <end position="30"/>
    </location>
</feature>
<comment type="caution">
    <text evidence="3">The sequence shown here is derived from an EMBL/GenBank/DDBJ whole genome shotgun (WGS) entry which is preliminary data.</text>
</comment>